<proteinExistence type="predicted"/>
<reference evidence="1 2" key="1">
    <citation type="submission" date="2019-04" db="EMBL/GenBank/DDBJ databases">
        <authorList>
            <consortium name="Wellcome Sanger Institute Data Sharing"/>
        </authorList>
    </citation>
    <scope>NUCLEOTIDE SEQUENCE [LARGE SCALE GENOMIC DNA]</scope>
</reference>
<reference evidence="1" key="3">
    <citation type="submission" date="2025-09" db="UniProtKB">
        <authorList>
            <consortium name="Ensembl"/>
        </authorList>
    </citation>
    <scope>IDENTIFICATION</scope>
</reference>
<organism evidence="1 2">
    <name type="scientific">Scleropages formosus</name>
    <name type="common">Asian bonytongue</name>
    <name type="synonym">Osteoglossum formosum</name>
    <dbReference type="NCBI Taxonomy" id="113540"/>
    <lineage>
        <taxon>Eukaryota</taxon>
        <taxon>Metazoa</taxon>
        <taxon>Chordata</taxon>
        <taxon>Craniata</taxon>
        <taxon>Vertebrata</taxon>
        <taxon>Euteleostomi</taxon>
        <taxon>Actinopterygii</taxon>
        <taxon>Neopterygii</taxon>
        <taxon>Teleostei</taxon>
        <taxon>Osteoglossocephala</taxon>
        <taxon>Osteoglossomorpha</taxon>
        <taxon>Osteoglossiformes</taxon>
        <taxon>Osteoglossidae</taxon>
        <taxon>Scleropages</taxon>
    </lineage>
</organism>
<evidence type="ECO:0000313" key="2">
    <source>
        <dbReference type="Proteomes" id="UP000694397"/>
    </source>
</evidence>
<protein>
    <submittedName>
        <fullName evidence="1">Uncharacterized protein</fullName>
    </submittedName>
</protein>
<dbReference type="GeneTree" id="ENSGT00940000156874"/>
<accession>A0A8C9S0X6</accession>
<reference evidence="1" key="2">
    <citation type="submission" date="2025-08" db="UniProtKB">
        <authorList>
            <consortium name="Ensembl"/>
        </authorList>
    </citation>
    <scope>IDENTIFICATION</scope>
</reference>
<sequence>MPKLTYQSSMEYSFLNCLAHRGSVCNTPSTSPLSRLQAVVQASPVSSNISIPGSNDIMQLDYSRSAIIAPSYQPTPDYEMAVRQSSLNLSSSFANRQQAALVYSQPEMLEQSSRLPGPWGSQMRYSMPATTTPFTHSSGPTNKPTGIIAHTVSTPELTGEQPGAAGYSTAHMLKSPPLPYPVFRPTASTPDLAAPPYGCPRSSSLELGARRVRQSVGRFQPESSVIRHAFQQTEPLTRAALGEHSSLETMSSMVRNIEAMALRSLSASTVRRNTLREEVCPSSPQHTRSLSDAAVLIRSSESEKEIEETPVLCHQTQSFNQCSISPQLQAALASISNRPPPVYTAPRGMAHPGLPQAAEVAPASLKGKAQSQDSTVACAQQYQLSGRIFLEKWEIILHNFL</sequence>
<dbReference type="OrthoDB" id="10012364at2759"/>
<evidence type="ECO:0000313" key="1">
    <source>
        <dbReference type="Ensembl" id="ENSSFOP00015027758.2"/>
    </source>
</evidence>
<keyword evidence="2" id="KW-1185">Reference proteome</keyword>
<dbReference type="Proteomes" id="UP000694397">
    <property type="component" value="Chromosome 15"/>
</dbReference>
<dbReference type="AlphaFoldDB" id="A0A8C9S0X6"/>
<name>A0A8C9S0X6_SCLFO</name>
<dbReference type="Ensembl" id="ENSSFOT00015028069.2">
    <property type="protein sequence ID" value="ENSSFOP00015027758.2"/>
    <property type="gene ID" value="ENSSFOG00015017813.2"/>
</dbReference>